<proteinExistence type="predicted"/>
<accession>A0ABQ9F924</accession>
<protein>
    <submittedName>
        <fullName evidence="1">Uncharacterized protein</fullName>
    </submittedName>
</protein>
<keyword evidence="2" id="KW-1185">Reference proteome</keyword>
<evidence type="ECO:0000313" key="2">
    <source>
        <dbReference type="Proteomes" id="UP001217089"/>
    </source>
</evidence>
<reference evidence="1 2" key="1">
    <citation type="submission" date="2022-12" db="EMBL/GenBank/DDBJ databases">
        <title>Chromosome-level genome of Tegillarca granosa.</title>
        <authorList>
            <person name="Kim J."/>
        </authorList>
    </citation>
    <scope>NUCLEOTIDE SEQUENCE [LARGE SCALE GENOMIC DNA]</scope>
    <source>
        <strain evidence="1">Teg-2019</strain>
        <tissue evidence="1">Adductor muscle</tissue>
    </source>
</reference>
<gene>
    <name evidence="1" type="ORF">KUTeg_008410</name>
</gene>
<organism evidence="1 2">
    <name type="scientific">Tegillarca granosa</name>
    <name type="common">Malaysian cockle</name>
    <name type="synonym">Anadara granosa</name>
    <dbReference type="NCBI Taxonomy" id="220873"/>
    <lineage>
        <taxon>Eukaryota</taxon>
        <taxon>Metazoa</taxon>
        <taxon>Spiralia</taxon>
        <taxon>Lophotrochozoa</taxon>
        <taxon>Mollusca</taxon>
        <taxon>Bivalvia</taxon>
        <taxon>Autobranchia</taxon>
        <taxon>Pteriomorphia</taxon>
        <taxon>Arcoida</taxon>
        <taxon>Arcoidea</taxon>
        <taxon>Arcidae</taxon>
        <taxon>Tegillarca</taxon>
    </lineage>
</organism>
<dbReference type="EMBL" id="JARBDR010000342">
    <property type="protein sequence ID" value="KAJ8313849.1"/>
    <property type="molecule type" value="Genomic_DNA"/>
</dbReference>
<evidence type="ECO:0000313" key="1">
    <source>
        <dbReference type="EMBL" id="KAJ8313849.1"/>
    </source>
</evidence>
<sequence length="190" mass="22074">MYKYIRQLLCLPFLPSAHIQQTFNMLKERANSAKLNRLVNYIQRQWMQNTVSTIPSWCLFGQTIRANNDVEGWHHRLNAKATEAGLGFYRLVPLLRREAELVTIKITSDDLERDINARMTKLENNIQTALDRYVNNEVSTSHFLKICANLYAQMMTSKVSLDNKTAKVRNDSHRAVGSWQSYSNIHIIVF</sequence>
<name>A0ABQ9F924_TEGGR</name>
<comment type="caution">
    <text evidence="1">The sequence shown here is derived from an EMBL/GenBank/DDBJ whole genome shotgun (WGS) entry which is preliminary data.</text>
</comment>
<dbReference type="Proteomes" id="UP001217089">
    <property type="component" value="Unassembled WGS sequence"/>
</dbReference>